<feature type="domain" description="Alcohol dehydrogenase-like N-terminal" evidence="8">
    <location>
        <begin position="39"/>
        <end position="166"/>
    </location>
</feature>
<dbReference type="Proteomes" id="UP001165368">
    <property type="component" value="Unassembled WGS sequence"/>
</dbReference>
<evidence type="ECO:0000256" key="5">
    <source>
        <dbReference type="ARBA" id="ARBA00023002"/>
    </source>
</evidence>
<dbReference type="SUPFAM" id="SSF50129">
    <property type="entry name" value="GroES-like"/>
    <property type="match status" value="1"/>
</dbReference>
<dbReference type="InterPro" id="IPR002328">
    <property type="entry name" value="ADH_Zn_CS"/>
</dbReference>
<name>A0ABS9LEA2_9MICC</name>
<accession>A0ABS9LEA2</accession>
<keyword evidence="3 6" id="KW-0479">Metal-binding</keyword>
<keyword evidence="4 6" id="KW-0862">Zinc</keyword>
<dbReference type="Pfam" id="PF00107">
    <property type="entry name" value="ADH_zinc_N"/>
    <property type="match status" value="1"/>
</dbReference>
<dbReference type="Gene3D" id="3.40.50.720">
    <property type="entry name" value="NAD(P)-binding Rossmann-like Domain"/>
    <property type="match status" value="1"/>
</dbReference>
<comment type="caution">
    <text evidence="9">The sequence shown here is derived from an EMBL/GenBank/DDBJ whole genome shotgun (WGS) entry which is preliminary data.</text>
</comment>
<comment type="similarity">
    <text evidence="2 6">Belongs to the zinc-containing alcohol dehydrogenase family.</text>
</comment>
<gene>
    <name evidence="9" type="ORF">LVY72_23060</name>
</gene>
<dbReference type="Gene3D" id="3.90.180.10">
    <property type="entry name" value="Medium-chain alcohol dehydrogenases, catalytic domain"/>
    <property type="match status" value="1"/>
</dbReference>
<dbReference type="EMBL" id="JAKLTQ010000031">
    <property type="protein sequence ID" value="MCG2624772.1"/>
    <property type="molecule type" value="Genomic_DNA"/>
</dbReference>
<evidence type="ECO:0000259" key="7">
    <source>
        <dbReference type="Pfam" id="PF00107"/>
    </source>
</evidence>
<evidence type="ECO:0000256" key="3">
    <source>
        <dbReference type="ARBA" id="ARBA00022723"/>
    </source>
</evidence>
<sequence>MTVRNNHKEVQMIRMRAAVVNEAGGAFEIEEVALEQPRAGEVLVRLVATGVCHTDLSVRNGVQSPQVLGHEGAGIVESVGPGVTGLAPGDKVVLSFASCGACDKCHAGSPAHCRQFVPLNMLGTRADGSRSIRGADGREIGGHFFGQSSFAEYALAVPRNIVRLPDDTPDDLLRLLGPLGCGVQTGAGGVINSLQVRAGSSMAIFGAGGVGLSALLAAVASGCSTIVVVDVNPGRLDLALELGASHVVDARGEDARAQIIEATGGGADYSVETSGNPHAARNAVEVLDVGGTAGLIGLGRPGSEIVLDHSVLGFGRRVVGIVEGDAVPQDFIPTLIALHGAGKFAFDRFVRTYPFEDIQRAVDDSLAGTTVKGIVVF</sequence>
<evidence type="ECO:0000313" key="9">
    <source>
        <dbReference type="EMBL" id="MCG2624772.1"/>
    </source>
</evidence>
<comment type="cofactor">
    <cofactor evidence="1 6">
        <name>Zn(2+)</name>
        <dbReference type="ChEBI" id="CHEBI:29105"/>
    </cofactor>
</comment>
<evidence type="ECO:0000313" key="10">
    <source>
        <dbReference type="Proteomes" id="UP001165368"/>
    </source>
</evidence>
<evidence type="ECO:0000256" key="4">
    <source>
        <dbReference type="ARBA" id="ARBA00022833"/>
    </source>
</evidence>
<dbReference type="Pfam" id="PF08240">
    <property type="entry name" value="ADH_N"/>
    <property type="match status" value="1"/>
</dbReference>
<evidence type="ECO:0000256" key="1">
    <source>
        <dbReference type="ARBA" id="ARBA00001947"/>
    </source>
</evidence>
<feature type="domain" description="Alcohol dehydrogenase-like C-terminal" evidence="7">
    <location>
        <begin position="209"/>
        <end position="333"/>
    </location>
</feature>
<evidence type="ECO:0000256" key="6">
    <source>
        <dbReference type="RuleBase" id="RU361277"/>
    </source>
</evidence>
<dbReference type="SUPFAM" id="SSF51735">
    <property type="entry name" value="NAD(P)-binding Rossmann-fold domains"/>
    <property type="match status" value="1"/>
</dbReference>
<dbReference type="InterPro" id="IPR036291">
    <property type="entry name" value="NAD(P)-bd_dom_sf"/>
</dbReference>
<dbReference type="PROSITE" id="PS00059">
    <property type="entry name" value="ADH_ZINC"/>
    <property type="match status" value="1"/>
</dbReference>
<keyword evidence="5" id="KW-0560">Oxidoreductase</keyword>
<protein>
    <submittedName>
        <fullName evidence="9">NAD(P)-dependent alcohol dehydrogenase</fullName>
    </submittedName>
</protein>
<keyword evidence="10" id="KW-1185">Reference proteome</keyword>
<proteinExistence type="inferred from homology"/>
<dbReference type="PANTHER" id="PTHR43350:SF21">
    <property type="entry name" value="S-NITROSOMYCOTHIOL REDUCTASE MSCR"/>
    <property type="match status" value="1"/>
</dbReference>
<evidence type="ECO:0000259" key="8">
    <source>
        <dbReference type="Pfam" id="PF08240"/>
    </source>
</evidence>
<organism evidence="9 10">
    <name type="scientific">Arthrobacter hankyongi</name>
    <dbReference type="NCBI Taxonomy" id="2904801"/>
    <lineage>
        <taxon>Bacteria</taxon>
        <taxon>Bacillati</taxon>
        <taxon>Actinomycetota</taxon>
        <taxon>Actinomycetes</taxon>
        <taxon>Micrococcales</taxon>
        <taxon>Micrococcaceae</taxon>
        <taxon>Arthrobacter</taxon>
    </lineage>
</organism>
<dbReference type="PANTHER" id="PTHR43350">
    <property type="entry name" value="NAD-DEPENDENT ALCOHOL DEHYDROGENASE"/>
    <property type="match status" value="1"/>
</dbReference>
<dbReference type="InterPro" id="IPR013154">
    <property type="entry name" value="ADH-like_N"/>
</dbReference>
<reference evidence="9" key="1">
    <citation type="submission" date="2022-01" db="EMBL/GenBank/DDBJ databases">
        <authorList>
            <person name="Jo J.-H."/>
            <person name="Im W.-T."/>
        </authorList>
    </citation>
    <scope>NUCLEOTIDE SEQUENCE</scope>
    <source>
        <strain evidence="9">I2-34</strain>
    </source>
</reference>
<evidence type="ECO:0000256" key="2">
    <source>
        <dbReference type="ARBA" id="ARBA00008072"/>
    </source>
</evidence>
<dbReference type="InterPro" id="IPR011032">
    <property type="entry name" value="GroES-like_sf"/>
</dbReference>
<dbReference type="RefSeq" id="WP_237827130.1">
    <property type="nucleotide sequence ID" value="NZ_JAKLTQ010000031.1"/>
</dbReference>
<dbReference type="InterPro" id="IPR013149">
    <property type="entry name" value="ADH-like_C"/>
</dbReference>
<dbReference type="CDD" id="cd08278">
    <property type="entry name" value="benzyl_alcohol_DH"/>
    <property type="match status" value="1"/>
</dbReference>